<evidence type="ECO:0000256" key="3">
    <source>
        <dbReference type="ARBA" id="ARBA00013194"/>
    </source>
</evidence>
<feature type="domain" description="PPIase FKBP-type" evidence="9">
    <location>
        <begin position="257"/>
        <end position="350"/>
    </location>
</feature>
<keyword evidence="4 6" id="KW-0697">Rotamase</keyword>
<dbReference type="EC" id="5.2.1.8" evidence="3 6"/>
<protein>
    <recommendedName>
        <fullName evidence="3 6">peptidylprolyl isomerase</fullName>
        <ecNumber evidence="3 6">5.2.1.8</ecNumber>
    </recommendedName>
</protein>
<dbReference type="InterPro" id="IPR001179">
    <property type="entry name" value="PPIase_FKBP_dom"/>
</dbReference>
<evidence type="ECO:0000256" key="5">
    <source>
        <dbReference type="ARBA" id="ARBA00023235"/>
    </source>
</evidence>
<feature type="domain" description="PPIase FKBP-type" evidence="9">
    <location>
        <begin position="114"/>
        <end position="203"/>
    </location>
</feature>
<dbReference type="Pfam" id="PF00254">
    <property type="entry name" value="FKBP_C"/>
    <property type="match status" value="2"/>
</dbReference>
<evidence type="ECO:0000256" key="7">
    <source>
        <dbReference type="SAM" id="MobiDB-lite"/>
    </source>
</evidence>
<dbReference type="PANTHER" id="PTHR43811:SF19">
    <property type="entry name" value="39 KDA FK506-BINDING NUCLEAR PROTEIN"/>
    <property type="match status" value="1"/>
</dbReference>
<evidence type="ECO:0000259" key="9">
    <source>
        <dbReference type="PROSITE" id="PS50059"/>
    </source>
</evidence>
<dbReference type="GO" id="GO:0003755">
    <property type="term" value="F:peptidyl-prolyl cis-trans isomerase activity"/>
    <property type="evidence" value="ECO:0007669"/>
    <property type="project" value="UniProtKB-KW"/>
</dbReference>
<evidence type="ECO:0000256" key="4">
    <source>
        <dbReference type="ARBA" id="ARBA00023110"/>
    </source>
</evidence>
<feature type="chain" id="PRO_5038807659" description="peptidylprolyl isomerase" evidence="8">
    <location>
        <begin position="31"/>
        <end position="353"/>
    </location>
</feature>
<evidence type="ECO:0000256" key="2">
    <source>
        <dbReference type="ARBA" id="ARBA00006577"/>
    </source>
</evidence>
<dbReference type="Proteomes" id="UP000199103">
    <property type="component" value="Chromosome I"/>
</dbReference>
<evidence type="ECO:0000313" key="10">
    <source>
        <dbReference type="EMBL" id="SDT14838.1"/>
    </source>
</evidence>
<organism evidence="10 11">
    <name type="scientific">Microlunatus soli</name>
    <dbReference type="NCBI Taxonomy" id="630515"/>
    <lineage>
        <taxon>Bacteria</taxon>
        <taxon>Bacillati</taxon>
        <taxon>Actinomycetota</taxon>
        <taxon>Actinomycetes</taxon>
        <taxon>Propionibacteriales</taxon>
        <taxon>Propionibacteriaceae</taxon>
        <taxon>Microlunatus</taxon>
    </lineage>
</organism>
<dbReference type="RefSeq" id="WP_231919974.1">
    <property type="nucleotide sequence ID" value="NZ_LT629772.1"/>
</dbReference>
<dbReference type="SUPFAM" id="SSF54534">
    <property type="entry name" value="FKBP-like"/>
    <property type="match status" value="2"/>
</dbReference>
<feature type="region of interest" description="Disordered" evidence="7">
    <location>
        <begin position="32"/>
        <end position="77"/>
    </location>
</feature>
<dbReference type="EMBL" id="LT629772">
    <property type="protein sequence ID" value="SDT14838.1"/>
    <property type="molecule type" value="Genomic_DNA"/>
</dbReference>
<proteinExistence type="inferred from homology"/>
<feature type="region of interest" description="Disordered" evidence="7">
    <location>
        <begin position="207"/>
        <end position="242"/>
    </location>
</feature>
<gene>
    <name evidence="10" type="ORF">SAMN04489812_4329</name>
</gene>
<evidence type="ECO:0000313" key="11">
    <source>
        <dbReference type="Proteomes" id="UP000199103"/>
    </source>
</evidence>
<dbReference type="InterPro" id="IPR046357">
    <property type="entry name" value="PPIase_dom_sf"/>
</dbReference>
<evidence type="ECO:0000256" key="6">
    <source>
        <dbReference type="PROSITE-ProRule" id="PRU00277"/>
    </source>
</evidence>
<dbReference type="AlphaFoldDB" id="A0A1H1Y014"/>
<reference evidence="10 11" key="1">
    <citation type="submission" date="2016-10" db="EMBL/GenBank/DDBJ databases">
        <authorList>
            <person name="de Groot N.N."/>
        </authorList>
    </citation>
    <scope>NUCLEOTIDE SEQUENCE [LARGE SCALE GENOMIC DNA]</scope>
    <source>
        <strain evidence="10 11">DSM 21800</strain>
    </source>
</reference>
<dbReference type="PANTHER" id="PTHR43811">
    <property type="entry name" value="FKBP-TYPE PEPTIDYL-PROLYL CIS-TRANS ISOMERASE FKPA"/>
    <property type="match status" value="1"/>
</dbReference>
<comment type="catalytic activity">
    <reaction evidence="1 6">
        <text>[protein]-peptidylproline (omega=180) = [protein]-peptidylproline (omega=0)</text>
        <dbReference type="Rhea" id="RHEA:16237"/>
        <dbReference type="Rhea" id="RHEA-COMP:10747"/>
        <dbReference type="Rhea" id="RHEA-COMP:10748"/>
        <dbReference type="ChEBI" id="CHEBI:83833"/>
        <dbReference type="ChEBI" id="CHEBI:83834"/>
        <dbReference type="EC" id="5.2.1.8"/>
    </reaction>
</comment>
<feature type="signal peptide" evidence="8">
    <location>
        <begin position="1"/>
        <end position="30"/>
    </location>
</feature>
<name>A0A1H1Y014_9ACTN</name>
<dbReference type="PROSITE" id="PS50059">
    <property type="entry name" value="FKBP_PPIASE"/>
    <property type="match status" value="2"/>
</dbReference>
<comment type="similarity">
    <text evidence="2">Belongs to the FKBP-type PPIase family.</text>
</comment>
<evidence type="ECO:0000256" key="8">
    <source>
        <dbReference type="SAM" id="SignalP"/>
    </source>
</evidence>
<dbReference type="STRING" id="630515.SAMN04489812_4329"/>
<dbReference type="Gene3D" id="3.10.50.40">
    <property type="match status" value="2"/>
</dbReference>
<keyword evidence="8" id="KW-0732">Signal</keyword>
<keyword evidence="5 6" id="KW-0413">Isomerase</keyword>
<sequence>MRTLTTPTRPRQLAKLLVTAAVAASLTVLGACGKDDPAPKGSPSASAKPTSSATKASPSASPSASVKPSSNLDGITVKGDYGDKPTISFKHPWAINKTQSKVLKKGSGEEVLESGSVTVNYVGVDGRTGKTFDSSFANGKPVSFPMNGVIAGFKTGLVGKHVGDRVLIAMTGPDGYDSSGGNPQAGINVGDSLIFVVDIEATTLKSAEGKENKPKSGLPTVAMKDDKPTVTIPKSDPPTKTTVEPLITGTGAKVASTDNVTTRSVTVLWKNGKVVDDSWAKPFAPQQDPSTGAFVPERNKAMQKAMVGQTVGSRVVMVFPPKTAYKYEDRTQGIGPDDTVVMVVDILFSQAGQ</sequence>
<keyword evidence="11" id="KW-1185">Reference proteome</keyword>
<accession>A0A1H1Y014</accession>
<evidence type="ECO:0000256" key="1">
    <source>
        <dbReference type="ARBA" id="ARBA00000971"/>
    </source>
</evidence>
<feature type="compositionally biased region" description="Low complexity" evidence="7">
    <location>
        <begin position="39"/>
        <end position="70"/>
    </location>
</feature>
<dbReference type="PROSITE" id="PS51257">
    <property type="entry name" value="PROKAR_LIPOPROTEIN"/>
    <property type="match status" value="1"/>
</dbReference>